<dbReference type="GeneID" id="48425964"/>
<evidence type="ECO:0000313" key="3">
    <source>
        <dbReference type="Proteomes" id="UP000004826"/>
    </source>
</evidence>
<keyword evidence="1" id="KW-0472">Membrane</keyword>
<evidence type="ECO:0000313" key="2">
    <source>
        <dbReference type="EMBL" id="EGF20094.1"/>
    </source>
</evidence>
<protein>
    <submittedName>
        <fullName evidence="2">Uncharacterized protein</fullName>
    </submittedName>
</protein>
<dbReference type="RefSeq" id="WP_002913329.1">
    <property type="nucleotide sequence ID" value="NZ_GL878559.1"/>
</dbReference>
<dbReference type="PATRIC" id="fig|888818.3.peg.201"/>
<evidence type="ECO:0000256" key="1">
    <source>
        <dbReference type="SAM" id="Phobius"/>
    </source>
</evidence>
<dbReference type="AlphaFoldDB" id="F2CB90"/>
<keyword evidence="1" id="KW-0812">Transmembrane</keyword>
<dbReference type="HOGENOM" id="CLU_073596_0_0_9"/>
<feature type="transmembrane region" description="Helical" evidence="1">
    <location>
        <begin position="12"/>
        <end position="32"/>
    </location>
</feature>
<comment type="caution">
    <text evidence="2">The sequence shown here is derived from an EMBL/GenBank/DDBJ whole genome shotgun (WGS) entry which is preliminary data.</text>
</comment>
<dbReference type="EMBL" id="AFBE01000001">
    <property type="protein sequence ID" value="EGF20094.1"/>
    <property type="molecule type" value="Genomic_DNA"/>
</dbReference>
<gene>
    <name evidence="2" type="ORF">HMPREF9391_0203</name>
</gene>
<reference evidence="2 3" key="1">
    <citation type="submission" date="2011-02" db="EMBL/GenBank/DDBJ databases">
        <authorList>
            <person name="Muzny D."/>
            <person name="Qin X."/>
            <person name="Deng J."/>
            <person name="Jiang H."/>
            <person name="Liu Y."/>
            <person name="Qu J."/>
            <person name="Song X.-Z."/>
            <person name="Zhang L."/>
            <person name="Thornton R."/>
            <person name="Coyle M."/>
            <person name="Francisco L."/>
            <person name="Jackson L."/>
            <person name="Javaid M."/>
            <person name="Korchina V."/>
            <person name="Kovar C."/>
            <person name="Mata R."/>
            <person name="Mathew T."/>
            <person name="Ngo R."/>
            <person name="Nguyen L."/>
            <person name="Nguyen N."/>
            <person name="Okwuonu G."/>
            <person name="Ongeri F."/>
            <person name="Pham C."/>
            <person name="Simmons D."/>
            <person name="Wilczek-Boney K."/>
            <person name="Hale W."/>
            <person name="Jakkamsetti A."/>
            <person name="Pham P."/>
            <person name="Ruth R."/>
            <person name="San Lucas F."/>
            <person name="Warren J."/>
            <person name="Zhang J."/>
            <person name="Zhao Z."/>
            <person name="Zhou C."/>
            <person name="Zhu D."/>
            <person name="Lee S."/>
            <person name="Bess C."/>
            <person name="Blankenburg K."/>
            <person name="Forbes L."/>
            <person name="Fu Q."/>
            <person name="Gubbala S."/>
            <person name="Hirani K."/>
            <person name="Jayaseelan J.C."/>
            <person name="Lara F."/>
            <person name="Munidasa M."/>
            <person name="Palculict T."/>
            <person name="Patil S."/>
            <person name="Pu L.-L."/>
            <person name="Saada N."/>
            <person name="Tang L."/>
            <person name="Weissenberger G."/>
            <person name="Zhu Y."/>
            <person name="Hemphill L."/>
            <person name="Shang Y."/>
            <person name="Youmans B."/>
            <person name="Ayvaz T."/>
            <person name="Ross M."/>
            <person name="Santibanez J."/>
            <person name="Aqrawi P."/>
            <person name="Gross S."/>
            <person name="Joshi V."/>
            <person name="Fowler G."/>
            <person name="Nazareth L."/>
            <person name="Reid J."/>
            <person name="Worley K."/>
            <person name="Petrosino J."/>
            <person name="Highlander S."/>
            <person name="Gibbs R."/>
        </authorList>
    </citation>
    <scope>NUCLEOTIDE SEQUENCE [LARGE SCALE GENOMIC DNA]</scope>
    <source>
        <strain evidence="2 3">SK408</strain>
    </source>
</reference>
<dbReference type="Proteomes" id="UP000004826">
    <property type="component" value="Unassembled WGS sequence"/>
</dbReference>
<sequence length="330" mass="38392">MKKTNKKWLNRLLLFVSVLGLIGGSLFLYQWYLSEKYTGYQYYTGKAKIDSYQIIADGKGAIVHWDVVQSEEAELRKYNKQLFTEWHNPTSQNYILRDNMKLPKHPSAIHESVGKDTYWTLSIYKVEGNKLKEEPEIDLLATVDEYKKGYIAIYIGPVYSYKGNDLLALYIRPLEESRAKKQVFLNLQTRKIEEVKAIEDIKTSLPKAEVDVRDFPQLGIKKSVIDINQFTINRESLKVAPISSDKKSMSILEKKDAQVIVLNNENSIDIGERLISVYSLFFPKSYTLKELWYIPKELSVDGQEHVMGSKEEFDQYYDIEKAKNLYHLND</sequence>
<name>F2CB90_STRSA</name>
<organism evidence="2 3">
    <name type="scientific">Streptococcus sanguinis SK408</name>
    <dbReference type="NCBI Taxonomy" id="888818"/>
    <lineage>
        <taxon>Bacteria</taxon>
        <taxon>Bacillati</taxon>
        <taxon>Bacillota</taxon>
        <taxon>Bacilli</taxon>
        <taxon>Lactobacillales</taxon>
        <taxon>Streptococcaceae</taxon>
        <taxon>Streptococcus</taxon>
    </lineage>
</organism>
<proteinExistence type="predicted"/>
<accession>F2CB90</accession>
<keyword evidence="1" id="KW-1133">Transmembrane helix</keyword>